<feature type="region of interest" description="Disordered" evidence="1">
    <location>
        <begin position="93"/>
        <end position="112"/>
    </location>
</feature>
<proteinExistence type="predicted"/>
<feature type="compositionally biased region" description="Basic and acidic residues" evidence="1">
    <location>
        <begin position="18"/>
        <end position="32"/>
    </location>
</feature>
<feature type="region of interest" description="Disordered" evidence="1">
    <location>
        <begin position="1"/>
        <end position="74"/>
    </location>
</feature>
<dbReference type="AlphaFoldDB" id="D7EKW2"/>
<keyword evidence="3" id="KW-1185">Reference proteome</keyword>
<name>D7EKW2_TRICA</name>
<gene>
    <name evidence="2" type="primary">GLEAN_01787</name>
    <name evidence="2" type="ORF">TcasGA2_TC001787</name>
</gene>
<reference evidence="2 3" key="2">
    <citation type="journal article" date="2010" name="Nucleic Acids Res.">
        <title>BeetleBase in 2010: revisions to provide comprehensive genomic information for Tribolium castaneum.</title>
        <authorList>
            <person name="Kim H.S."/>
            <person name="Murphy T."/>
            <person name="Xia J."/>
            <person name="Caragea D."/>
            <person name="Park Y."/>
            <person name="Beeman R.W."/>
            <person name="Lorenzen M.D."/>
            <person name="Butcher S."/>
            <person name="Manak J.R."/>
            <person name="Brown S.J."/>
        </authorList>
    </citation>
    <scope>NUCLEOTIDE SEQUENCE [LARGE SCALE GENOMIC DNA]</scope>
    <source>
        <strain evidence="2 3">Georgia GA2</strain>
    </source>
</reference>
<dbReference type="InParanoid" id="D7EKW2"/>
<dbReference type="HOGENOM" id="CLU_1654433_0_0_1"/>
<evidence type="ECO:0000313" key="3">
    <source>
        <dbReference type="Proteomes" id="UP000007266"/>
    </source>
</evidence>
<evidence type="ECO:0000256" key="1">
    <source>
        <dbReference type="SAM" id="MobiDB-lite"/>
    </source>
</evidence>
<dbReference type="EMBL" id="KQ972202">
    <property type="protein sequence ID" value="EFA11700.1"/>
    <property type="molecule type" value="Genomic_DNA"/>
</dbReference>
<reference evidence="2 3" key="1">
    <citation type="journal article" date="2008" name="Nature">
        <title>The genome of the model beetle and pest Tribolium castaneum.</title>
        <authorList>
            <consortium name="Tribolium Genome Sequencing Consortium"/>
            <person name="Richards S."/>
            <person name="Gibbs R.A."/>
            <person name="Weinstock G.M."/>
            <person name="Brown S.J."/>
            <person name="Denell R."/>
            <person name="Beeman R.W."/>
            <person name="Gibbs R."/>
            <person name="Beeman R.W."/>
            <person name="Brown S.J."/>
            <person name="Bucher G."/>
            <person name="Friedrich M."/>
            <person name="Grimmelikhuijzen C.J."/>
            <person name="Klingler M."/>
            <person name="Lorenzen M."/>
            <person name="Richards S."/>
            <person name="Roth S."/>
            <person name="Schroder R."/>
            <person name="Tautz D."/>
            <person name="Zdobnov E.M."/>
            <person name="Muzny D."/>
            <person name="Gibbs R.A."/>
            <person name="Weinstock G.M."/>
            <person name="Attaway T."/>
            <person name="Bell S."/>
            <person name="Buhay C.J."/>
            <person name="Chandrabose M.N."/>
            <person name="Chavez D."/>
            <person name="Clerk-Blankenburg K.P."/>
            <person name="Cree A."/>
            <person name="Dao M."/>
            <person name="Davis C."/>
            <person name="Chacko J."/>
            <person name="Dinh H."/>
            <person name="Dugan-Rocha S."/>
            <person name="Fowler G."/>
            <person name="Garner T.T."/>
            <person name="Garnes J."/>
            <person name="Gnirke A."/>
            <person name="Hawes A."/>
            <person name="Hernandez J."/>
            <person name="Hines S."/>
            <person name="Holder M."/>
            <person name="Hume J."/>
            <person name="Jhangiani S.N."/>
            <person name="Joshi V."/>
            <person name="Khan Z.M."/>
            <person name="Jackson L."/>
            <person name="Kovar C."/>
            <person name="Kowis A."/>
            <person name="Lee S."/>
            <person name="Lewis L.R."/>
            <person name="Margolis J."/>
            <person name="Morgan M."/>
            <person name="Nazareth L.V."/>
            <person name="Nguyen N."/>
            <person name="Okwuonu G."/>
            <person name="Parker D."/>
            <person name="Richards S."/>
            <person name="Ruiz S.J."/>
            <person name="Santibanez J."/>
            <person name="Savard J."/>
            <person name="Scherer S.E."/>
            <person name="Schneider B."/>
            <person name="Sodergren E."/>
            <person name="Tautz D."/>
            <person name="Vattahil S."/>
            <person name="Villasana D."/>
            <person name="White C.S."/>
            <person name="Wright R."/>
            <person name="Park Y."/>
            <person name="Beeman R.W."/>
            <person name="Lord J."/>
            <person name="Oppert B."/>
            <person name="Lorenzen M."/>
            <person name="Brown S."/>
            <person name="Wang L."/>
            <person name="Savard J."/>
            <person name="Tautz D."/>
            <person name="Richards S."/>
            <person name="Weinstock G."/>
            <person name="Gibbs R.A."/>
            <person name="Liu Y."/>
            <person name="Worley K."/>
            <person name="Weinstock G."/>
            <person name="Elsik C.G."/>
            <person name="Reese J.T."/>
            <person name="Elhaik E."/>
            <person name="Landan G."/>
            <person name="Graur D."/>
            <person name="Arensburger P."/>
            <person name="Atkinson P."/>
            <person name="Beeman R.W."/>
            <person name="Beidler J."/>
            <person name="Brown S.J."/>
            <person name="Demuth J.P."/>
            <person name="Drury D.W."/>
            <person name="Du Y.Z."/>
            <person name="Fujiwara H."/>
            <person name="Lorenzen M."/>
            <person name="Maselli V."/>
            <person name="Osanai M."/>
            <person name="Park Y."/>
            <person name="Robertson H.M."/>
            <person name="Tu Z."/>
            <person name="Wang J.J."/>
            <person name="Wang S."/>
            <person name="Richards S."/>
            <person name="Song H."/>
            <person name="Zhang L."/>
            <person name="Sodergren E."/>
            <person name="Werner D."/>
            <person name="Stanke M."/>
            <person name="Morgenstern B."/>
            <person name="Solovyev V."/>
            <person name="Kosarev P."/>
            <person name="Brown G."/>
            <person name="Chen H.C."/>
            <person name="Ermolaeva O."/>
            <person name="Hlavina W."/>
            <person name="Kapustin Y."/>
            <person name="Kiryutin B."/>
            <person name="Kitts P."/>
            <person name="Maglott D."/>
            <person name="Pruitt K."/>
            <person name="Sapojnikov V."/>
            <person name="Souvorov A."/>
            <person name="Mackey A.J."/>
            <person name="Waterhouse R.M."/>
            <person name="Wyder S."/>
            <person name="Zdobnov E.M."/>
            <person name="Zdobnov E.M."/>
            <person name="Wyder S."/>
            <person name="Kriventseva E.V."/>
            <person name="Kadowaki T."/>
            <person name="Bork P."/>
            <person name="Aranda M."/>
            <person name="Bao R."/>
            <person name="Beermann A."/>
            <person name="Berns N."/>
            <person name="Bolognesi R."/>
            <person name="Bonneton F."/>
            <person name="Bopp D."/>
            <person name="Brown S.J."/>
            <person name="Bucher G."/>
            <person name="Butts T."/>
            <person name="Chaumot A."/>
            <person name="Denell R.E."/>
            <person name="Ferrier D.E."/>
            <person name="Friedrich M."/>
            <person name="Gordon C.M."/>
            <person name="Jindra M."/>
            <person name="Klingler M."/>
            <person name="Lan Q."/>
            <person name="Lattorff H.M."/>
            <person name="Laudet V."/>
            <person name="von Levetsow C."/>
            <person name="Liu Z."/>
            <person name="Lutz R."/>
            <person name="Lynch J.A."/>
            <person name="da Fonseca R.N."/>
            <person name="Posnien N."/>
            <person name="Reuter R."/>
            <person name="Roth S."/>
            <person name="Savard J."/>
            <person name="Schinko J.B."/>
            <person name="Schmitt C."/>
            <person name="Schoppmeier M."/>
            <person name="Schroder R."/>
            <person name="Shippy T.D."/>
            <person name="Simonnet F."/>
            <person name="Marques-Souza H."/>
            <person name="Tautz D."/>
            <person name="Tomoyasu Y."/>
            <person name="Trauner J."/>
            <person name="Van der Zee M."/>
            <person name="Vervoort M."/>
            <person name="Wittkopp N."/>
            <person name="Wimmer E.A."/>
            <person name="Yang X."/>
            <person name="Jones A.K."/>
            <person name="Sattelle D.B."/>
            <person name="Ebert P.R."/>
            <person name="Nelson D."/>
            <person name="Scott J.G."/>
            <person name="Beeman R.W."/>
            <person name="Muthukrishnan S."/>
            <person name="Kramer K.J."/>
            <person name="Arakane Y."/>
            <person name="Beeman R.W."/>
            <person name="Zhu Q."/>
            <person name="Hogenkamp D."/>
            <person name="Dixit R."/>
            <person name="Oppert B."/>
            <person name="Jiang H."/>
            <person name="Zou Z."/>
            <person name="Marshall J."/>
            <person name="Elpidina E."/>
            <person name="Vinokurov K."/>
            <person name="Oppert C."/>
            <person name="Zou Z."/>
            <person name="Evans J."/>
            <person name="Lu Z."/>
            <person name="Zhao P."/>
            <person name="Sumathipala N."/>
            <person name="Altincicek B."/>
            <person name="Vilcinskas A."/>
            <person name="Williams M."/>
            <person name="Hultmark D."/>
            <person name="Hetru C."/>
            <person name="Jiang H."/>
            <person name="Grimmelikhuijzen C.J."/>
            <person name="Hauser F."/>
            <person name="Cazzamali G."/>
            <person name="Williamson M."/>
            <person name="Park Y."/>
            <person name="Li B."/>
            <person name="Tanaka Y."/>
            <person name="Predel R."/>
            <person name="Neupert S."/>
            <person name="Schachtner J."/>
            <person name="Verleyen P."/>
            <person name="Raible F."/>
            <person name="Bork P."/>
            <person name="Friedrich M."/>
            <person name="Walden K.K."/>
            <person name="Robertson H.M."/>
            <person name="Angeli S."/>
            <person name="Foret S."/>
            <person name="Bucher G."/>
            <person name="Schuetz S."/>
            <person name="Maleszka R."/>
            <person name="Wimmer E.A."/>
            <person name="Beeman R.W."/>
            <person name="Lorenzen M."/>
            <person name="Tomoyasu Y."/>
            <person name="Miller S.C."/>
            <person name="Grossmann D."/>
            <person name="Bucher G."/>
        </authorList>
    </citation>
    <scope>NUCLEOTIDE SEQUENCE [LARGE SCALE GENOMIC DNA]</scope>
    <source>
        <strain evidence="2 3">Georgia GA2</strain>
    </source>
</reference>
<sequence>MVRQAMDMGEYHASTHASSRDPRNTVHFKEQLSDPEGNLVDIIEDVRRDSDVPKDPRNTVNVREQNNGPEDNFVGTSKVTKFNIIVSKVPRTTVNSKEEHNGPEDNLFGTNDVRSNGKAIQIEFDGKLQQCEISIKTVIGESIDHTSVEKVYLFPPCPQT</sequence>
<feature type="compositionally biased region" description="Basic and acidic residues" evidence="1">
    <location>
        <begin position="44"/>
        <end position="57"/>
    </location>
</feature>
<protein>
    <submittedName>
        <fullName evidence="2">Uncharacterized protein</fullName>
    </submittedName>
</protein>
<accession>D7EKW2</accession>
<dbReference type="Proteomes" id="UP000007266">
    <property type="component" value="Unassembled WGS sequence"/>
</dbReference>
<dbReference type="PhylomeDB" id="D7EKW2"/>
<organism evidence="2 3">
    <name type="scientific">Tribolium castaneum</name>
    <name type="common">Red flour beetle</name>
    <dbReference type="NCBI Taxonomy" id="7070"/>
    <lineage>
        <taxon>Eukaryota</taxon>
        <taxon>Metazoa</taxon>
        <taxon>Ecdysozoa</taxon>
        <taxon>Arthropoda</taxon>
        <taxon>Hexapoda</taxon>
        <taxon>Insecta</taxon>
        <taxon>Pterygota</taxon>
        <taxon>Neoptera</taxon>
        <taxon>Endopterygota</taxon>
        <taxon>Coleoptera</taxon>
        <taxon>Polyphaga</taxon>
        <taxon>Cucujiformia</taxon>
        <taxon>Tenebrionidae</taxon>
        <taxon>Tenebrionidae incertae sedis</taxon>
        <taxon>Tribolium</taxon>
    </lineage>
</organism>
<feature type="compositionally biased region" description="Polar residues" evidence="1">
    <location>
        <begin position="58"/>
        <end position="74"/>
    </location>
</feature>
<evidence type="ECO:0000313" key="2">
    <source>
        <dbReference type="EMBL" id="EFA11700.1"/>
    </source>
</evidence>